<gene>
    <name evidence="3" type="ORF">K4H28_16575</name>
</gene>
<evidence type="ECO:0000313" key="3">
    <source>
        <dbReference type="EMBL" id="QZA77855.1"/>
    </source>
</evidence>
<dbReference type="Pfam" id="PF05229">
    <property type="entry name" value="SCPU"/>
    <property type="match status" value="1"/>
</dbReference>
<dbReference type="InterPro" id="IPR007893">
    <property type="entry name" value="Spore_coat_U/FanG"/>
</dbReference>
<dbReference type="PROSITE" id="PS51257">
    <property type="entry name" value="PROKAR_LIPOPROTEIN"/>
    <property type="match status" value="1"/>
</dbReference>
<sequence>MKRWILGLLIMALSLASWGASCSISLPTGDLGGYEPSVNNSGVAIQQAFWVTCTQGTPFVISAGPSQNSGMIQKRQMKNTFGGGLLLYQMCHDYPGAGYCNRVFGNGTDGEALSATATGSQQGVYFWIYVFGKQMVEGGEYVDYVAISINP</sequence>
<organism evidence="3 4">
    <name type="scientific">Deefgea tanakiae</name>
    <dbReference type="NCBI Taxonomy" id="2865840"/>
    <lineage>
        <taxon>Bacteria</taxon>
        <taxon>Pseudomonadati</taxon>
        <taxon>Pseudomonadota</taxon>
        <taxon>Betaproteobacteria</taxon>
        <taxon>Neisseriales</taxon>
        <taxon>Chitinibacteraceae</taxon>
        <taxon>Deefgea</taxon>
    </lineage>
</organism>
<evidence type="ECO:0000256" key="1">
    <source>
        <dbReference type="SAM" id="SignalP"/>
    </source>
</evidence>
<proteinExistence type="predicted"/>
<dbReference type="Proteomes" id="UP000825679">
    <property type="component" value="Chromosome"/>
</dbReference>
<keyword evidence="4" id="KW-1185">Reference proteome</keyword>
<dbReference type="RefSeq" id="WP_221006234.1">
    <property type="nucleotide sequence ID" value="NZ_CP081150.1"/>
</dbReference>
<feature type="chain" id="PRO_5047113665" evidence="1">
    <location>
        <begin position="20"/>
        <end position="151"/>
    </location>
</feature>
<protein>
    <submittedName>
        <fullName evidence="3">Spore coat U domain-containing protein</fullName>
    </submittedName>
</protein>
<evidence type="ECO:0000259" key="2">
    <source>
        <dbReference type="Pfam" id="PF05229"/>
    </source>
</evidence>
<feature type="domain" description="Spore coat protein U/FanG" evidence="2">
    <location>
        <begin position="16"/>
        <end position="147"/>
    </location>
</feature>
<keyword evidence="1" id="KW-0732">Signal</keyword>
<reference evidence="3 4" key="1">
    <citation type="submission" date="2021-08" db="EMBL/GenBank/DDBJ databases">
        <title>complete genome sequencing of Deefgea sp. D25.</title>
        <authorList>
            <person name="Bae J.-W."/>
            <person name="Gim D.-H."/>
        </authorList>
    </citation>
    <scope>NUCLEOTIDE SEQUENCE [LARGE SCALE GENOMIC DNA]</scope>
    <source>
        <strain evidence="3 4">D25</strain>
    </source>
</reference>
<evidence type="ECO:0000313" key="4">
    <source>
        <dbReference type="Proteomes" id="UP000825679"/>
    </source>
</evidence>
<feature type="signal peptide" evidence="1">
    <location>
        <begin position="1"/>
        <end position="19"/>
    </location>
</feature>
<dbReference type="EMBL" id="CP081150">
    <property type="protein sequence ID" value="QZA77855.1"/>
    <property type="molecule type" value="Genomic_DNA"/>
</dbReference>
<accession>A0ABX8Z7V3</accession>
<name>A0ABX8Z7V3_9NEIS</name>